<feature type="compositionally biased region" description="Polar residues" evidence="1">
    <location>
        <begin position="47"/>
        <end position="56"/>
    </location>
</feature>
<protein>
    <submittedName>
        <fullName evidence="2">Uncharacterized protein</fullName>
    </submittedName>
</protein>
<gene>
    <name evidence="2" type="ORF">HALLA_04290</name>
</gene>
<dbReference type="Proteomes" id="UP000019024">
    <property type="component" value="Plasmid unnamed"/>
</dbReference>
<proteinExistence type="predicted"/>
<keyword evidence="3" id="KW-1185">Reference proteome</keyword>
<dbReference type="GeneID" id="71203785"/>
<keyword evidence="2" id="KW-0614">Plasmid</keyword>
<dbReference type="RefSeq" id="WP_242406230.1">
    <property type="nucleotide sequence ID" value="NZ_CP007056.1"/>
</dbReference>
<reference evidence="2 3" key="1">
    <citation type="submission" date="2014-01" db="EMBL/GenBank/DDBJ databases">
        <authorList>
            <consortium name="DOE Joint Genome Institute"/>
            <person name="Anderson I."/>
            <person name="Huntemann M."/>
            <person name="Han J."/>
            <person name="Chen A."/>
            <person name="Kyrpides N."/>
            <person name="Mavromatis K."/>
            <person name="Markowitz V."/>
            <person name="Palaniappan K."/>
            <person name="Ivanova N."/>
            <person name="Schaumberg A."/>
            <person name="Pati A."/>
            <person name="Liolios K."/>
            <person name="Nordberg H.P."/>
            <person name="Cantor M.N."/>
            <person name="Hua S.X."/>
            <person name="Woyke T."/>
        </authorList>
    </citation>
    <scope>NUCLEOTIDE SEQUENCE [LARGE SCALE GENOMIC DNA]</scope>
    <source>
        <strain evidence="2 3">XH-48</strain>
        <plasmid evidence="3">1</plasmid>
    </source>
</reference>
<geneLocation type="plasmid" evidence="3">
    <name>1</name>
</geneLocation>
<accession>W0JWK6</accession>
<dbReference type="HOGENOM" id="CLU_2893133_0_0_2"/>
<feature type="region of interest" description="Disordered" evidence="1">
    <location>
        <begin position="1"/>
        <end position="62"/>
    </location>
</feature>
<sequence>MTDENRILESMGPELIEPESMGLEPAGDDRTRQLPGPTVPSRDISENEGTSASATACWSCRR</sequence>
<dbReference type="AlphaFoldDB" id="W0JWK6"/>
<evidence type="ECO:0000256" key="1">
    <source>
        <dbReference type="SAM" id="MobiDB-lite"/>
    </source>
</evidence>
<evidence type="ECO:0000313" key="3">
    <source>
        <dbReference type="Proteomes" id="UP000019024"/>
    </source>
</evidence>
<dbReference type="KEGG" id="hlr:HALLA_04290"/>
<organism evidence="2 3">
    <name type="scientific">Halostagnicola larsenii XH-48</name>
    <dbReference type="NCBI Taxonomy" id="797299"/>
    <lineage>
        <taxon>Archaea</taxon>
        <taxon>Methanobacteriati</taxon>
        <taxon>Methanobacteriota</taxon>
        <taxon>Stenosarchaea group</taxon>
        <taxon>Halobacteria</taxon>
        <taxon>Halobacteriales</taxon>
        <taxon>Natrialbaceae</taxon>
        <taxon>Halostagnicola</taxon>
    </lineage>
</organism>
<evidence type="ECO:0000313" key="2">
    <source>
        <dbReference type="EMBL" id="AHG01625.1"/>
    </source>
</evidence>
<dbReference type="EMBL" id="CP007056">
    <property type="protein sequence ID" value="AHG01625.1"/>
    <property type="molecule type" value="Genomic_DNA"/>
</dbReference>
<name>W0JWK6_9EURY</name>